<name>A0A7W7CEM3_9PSEU</name>
<dbReference type="AlphaFoldDB" id="A0A7W7CEM3"/>
<evidence type="ECO:0000313" key="2">
    <source>
        <dbReference type="Proteomes" id="UP000533598"/>
    </source>
</evidence>
<reference evidence="1 2" key="1">
    <citation type="submission" date="2020-08" db="EMBL/GenBank/DDBJ databases">
        <title>Sequencing the genomes of 1000 actinobacteria strains.</title>
        <authorList>
            <person name="Klenk H.-P."/>
        </authorList>
    </citation>
    <scope>NUCLEOTIDE SEQUENCE [LARGE SCALE GENOMIC DNA]</scope>
    <source>
        <strain evidence="1 2">DSM 44230</strain>
    </source>
</reference>
<proteinExistence type="predicted"/>
<accession>A0A7W7CEM3</accession>
<dbReference type="RefSeq" id="WP_185004228.1">
    <property type="nucleotide sequence ID" value="NZ_BAAAUI010000028.1"/>
</dbReference>
<keyword evidence="2" id="KW-1185">Reference proteome</keyword>
<comment type="caution">
    <text evidence="1">The sequence shown here is derived from an EMBL/GenBank/DDBJ whole genome shotgun (WGS) entry which is preliminary data.</text>
</comment>
<sequence length="183" mass="19219">MIAEGLRTDGGLAPCPAAPLLAGSLRRLGLSAGRGLLTYDDECGDHRSLGFTASWVDDRGRPVGLGAAANADDPATLAATAAVVREWSAALRPRRVLLLDRPEPVDLLLVLDPAALTPYRDVPAHLVRSAGQVRADWLAEAGTVGLLLHRDTRRQLLTGVLAAIGGLGPTRVESLTTNEQGRP</sequence>
<evidence type="ECO:0000313" key="1">
    <source>
        <dbReference type="EMBL" id="MBB4678393.1"/>
    </source>
</evidence>
<protein>
    <submittedName>
        <fullName evidence="1">Uncharacterized protein</fullName>
    </submittedName>
</protein>
<dbReference type="EMBL" id="JACHMH010000001">
    <property type="protein sequence ID" value="MBB4678393.1"/>
    <property type="molecule type" value="Genomic_DNA"/>
</dbReference>
<dbReference type="Proteomes" id="UP000533598">
    <property type="component" value="Unassembled WGS sequence"/>
</dbReference>
<gene>
    <name evidence="1" type="ORF">HNR67_004511</name>
</gene>
<organism evidence="1 2">
    <name type="scientific">Crossiella cryophila</name>
    <dbReference type="NCBI Taxonomy" id="43355"/>
    <lineage>
        <taxon>Bacteria</taxon>
        <taxon>Bacillati</taxon>
        <taxon>Actinomycetota</taxon>
        <taxon>Actinomycetes</taxon>
        <taxon>Pseudonocardiales</taxon>
        <taxon>Pseudonocardiaceae</taxon>
        <taxon>Crossiella</taxon>
    </lineage>
</organism>